<dbReference type="PROSITE" id="PS01124">
    <property type="entry name" value="HTH_ARAC_FAMILY_2"/>
    <property type="match status" value="1"/>
</dbReference>
<dbReference type="Gene3D" id="1.10.10.60">
    <property type="entry name" value="Homeodomain-like"/>
    <property type="match status" value="2"/>
</dbReference>
<dbReference type="InterPro" id="IPR011051">
    <property type="entry name" value="RmlC_Cupin_sf"/>
</dbReference>
<gene>
    <name evidence="5" type="ORF">J2S76_004625</name>
</gene>
<dbReference type="EMBL" id="JAUSUH010000020">
    <property type="protein sequence ID" value="MDQ0350168.1"/>
    <property type="molecule type" value="Genomic_DNA"/>
</dbReference>
<keyword evidence="2" id="KW-0238">DNA-binding</keyword>
<comment type="caution">
    <text evidence="5">The sequence shown here is derived from an EMBL/GenBank/DDBJ whole genome shotgun (WGS) entry which is preliminary data.</text>
</comment>
<dbReference type="SMART" id="SM00342">
    <property type="entry name" value="HTH_ARAC"/>
    <property type="match status" value="1"/>
</dbReference>
<dbReference type="Pfam" id="PF12852">
    <property type="entry name" value="Cupin_6"/>
    <property type="match status" value="1"/>
</dbReference>
<evidence type="ECO:0000256" key="1">
    <source>
        <dbReference type="ARBA" id="ARBA00023015"/>
    </source>
</evidence>
<evidence type="ECO:0000259" key="4">
    <source>
        <dbReference type="PROSITE" id="PS01124"/>
    </source>
</evidence>
<dbReference type="PANTHER" id="PTHR46796:SF7">
    <property type="entry name" value="ARAC FAMILY TRANSCRIPTIONAL REGULATOR"/>
    <property type="match status" value="1"/>
</dbReference>
<keyword evidence="3" id="KW-0804">Transcription</keyword>
<dbReference type="PROSITE" id="PS00041">
    <property type="entry name" value="HTH_ARAC_FAMILY_1"/>
    <property type="match status" value="1"/>
</dbReference>
<dbReference type="InterPro" id="IPR009057">
    <property type="entry name" value="Homeodomain-like_sf"/>
</dbReference>
<organism evidence="5 6">
    <name type="scientific">Ancylobacter vacuolatus</name>
    <dbReference type="NCBI Taxonomy" id="223389"/>
    <lineage>
        <taxon>Bacteria</taxon>
        <taxon>Pseudomonadati</taxon>
        <taxon>Pseudomonadota</taxon>
        <taxon>Alphaproteobacteria</taxon>
        <taxon>Hyphomicrobiales</taxon>
        <taxon>Xanthobacteraceae</taxon>
        <taxon>Ancylobacter</taxon>
    </lineage>
</organism>
<evidence type="ECO:0000313" key="6">
    <source>
        <dbReference type="Proteomes" id="UP001238467"/>
    </source>
</evidence>
<dbReference type="Proteomes" id="UP001238467">
    <property type="component" value="Unassembled WGS sequence"/>
</dbReference>
<protein>
    <submittedName>
        <fullName evidence="5">AraC-like DNA-binding protein</fullName>
    </submittedName>
</protein>
<evidence type="ECO:0000256" key="3">
    <source>
        <dbReference type="ARBA" id="ARBA00023163"/>
    </source>
</evidence>
<dbReference type="InterPro" id="IPR018062">
    <property type="entry name" value="HTH_AraC-typ_CS"/>
</dbReference>
<feature type="domain" description="HTH araC/xylS-type" evidence="4">
    <location>
        <begin position="247"/>
        <end position="345"/>
    </location>
</feature>
<dbReference type="SUPFAM" id="SSF51182">
    <property type="entry name" value="RmlC-like cupins"/>
    <property type="match status" value="1"/>
</dbReference>
<dbReference type="InterPro" id="IPR050204">
    <property type="entry name" value="AraC_XylS_family_regulators"/>
</dbReference>
<keyword evidence="1" id="KW-0805">Transcription regulation</keyword>
<dbReference type="SUPFAM" id="SSF46689">
    <property type="entry name" value="Homeodomain-like"/>
    <property type="match status" value="2"/>
</dbReference>
<sequence length="358" mass="38919">MLRCNKLGWFGKTNYARISVMLDHSSEYAASAGGAIYADVVSELLGGMRFVGLKYRRIQISPPFGVHFGHEAGRAQFHFISRGTVYLRRPEGDVEKLEAGSAVLLPHGGGHDLLSAPDLPCRTISAFSEAPLCGTVAAINACDTDLCRSTDVVIFSGCMELELGGMTPLVALMPSVMSVGTLLDRYPELLPMLEAMERETRGDRAGFAGILARLAEVVSVFIVRAWVECGCGTAAGWVAALRDSRLARVIAAVHRDPGREWTVAELASVMGSSRSVFAARFLDVTGMTPLRYLTELRMRLAAQWITRDQISIETAADRLGYGSHAAFSRAFKRTMGHAPGALRSIQLAPRTVEQRETR</sequence>
<evidence type="ECO:0000313" key="5">
    <source>
        <dbReference type="EMBL" id="MDQ0350168.1"/>
    </source>
</evidence>
<keyword evidence="6" id="KW-1185">Reference proteome</keyword>
<evidence type="ECO:0000256" key="2">
    <source>
        <dbReference type="ARBA" id="ARBA00023125"/>
    </source>
</evidence>
<name>A0ABU0DNX9_9HYPH</name>
<dbReference type="InterPro" id="IPR032783">
    <property type="entry name" value="AraC_lig"/>
</dbReference>
<reference evidence="5 6" key="1">
    <citation type="submission" date="2023-07" db="EMBL/GenBank/DDBJ databases">
        <title>Genomic Encyclopedia of Type Strains, Phase IV (KMG-IV): sequencing the most valuable type-strain genomes for metagenomic binning, comparative biology and taxonomic classification.</title>
        <authorList>
            <person name="Goeker M."/>
        </authorList>
    </citation>
    <scope>NUCLEOTIDE SEQUENCE [LARGE SCALE GENOMIC DNA]</scope>
    <source>
        <strain evidence="5 6">DSM 1277</strain>
    </source>
</reference>
<dbReference type="InterPro" id="IPR018060">
    <property type="entry name" value="HTH_AraC"/>
</dbReference>
<dbReference type="Pfam" id="PF12833">
    <property type="entry name" value="HTH_18"/>
    <property type="match status" value="1"/>
</dbReference>
<dbReference type="PANTHER" id="PTHR46796">
    <property type="entry name" value="HTH-TYPE TRANSCRIPTIONAL ACTIVATOR RHAS-RELATED"/>
    <property type="match status" value="1"/>
</dbReference>
<accession>A0ABU0DNX9</accession>
<proteinExistence type="predicted"/>